<dbReference type="EMBL" id="MLAK01001149">
    <property type="protein sequence ID" value="OHS96828.1"/>
    <property type="molecule type" value="Genomic_DNA"/>
</dbReference>
<dbReference type="RefSeq" id="XP_068349965.1">
    <property type="nucleotide sequence ID" value="XM_068495017.1"/>
</dbReference>
<proteinExistence type="predicted"/>
<gene>
    <name evidence="2" type="ORF">TRFO_09714</name>
</gene>
<comment type="caution">
    <text evidence="2">The sequence shown here is derived from an EMBL/GenBank/DDBJ whole genome shotgun (WGS) entry which is preliminary data.</text>
</comment>
<feature type="compositionally biased region" description="Low complexity" evidence="1">
    <location>
        <begin position="152"/>
        <end position="165"/>
    </location>
</feature>
<feature type="compositionally biased region" description="Polar residues" evidence="1">
    <location>
        <begin position="175"/>
        <end position="195"/>
    </location>
</feature>
<evidence type="ECO:0000313" key="3">
    <source>
        <dbReference type="Proteomes" id="UP000179807"/>
    </source>
</evidence>
<dbReference type="VEuPathDB" id="TrichDB:TRFO_09714"/>
<keyword evidence="3" id="KW-1185">Reference proteome</keyword>
<name>A0A1J4JHX0_9EUKA</name>
<protein>
    <submittedName>
        <fullName evidence="2">Uncharacterized protein</fullName>
    </submittedName>
</protein>
<organism evidence="2 3">
    <name type="scientific">Tritrichomonas foetus</name>
    <dbReference type="NCBI Taxonomy" id="1144522"/>
    <lineage>
        <taxon>Eukaryota</taxon>
        <taxon>Metamonada</taxon>
        <taxon>Parabasalia</taxon>
        <taxon>Tritrichomonadida</taxon>
        <taxon>Tritrichomonadidae</taxon>
        <taxon>Tritrichomonas</taxon>
    </lineage>
</organism>
<accession>A0A1J4JHX0</accession>
<feature type="region of interest" description="Disordered" evidence="1">
    <location>
        <begin position="207"/>
        <end position="235"/>
    </location>
</feature>
<dbReference type="AlphaFoldDB" id="A0A1J4JHX0"/>
<dbReference type="OrthoDB" id="10593155at2759"/>
<reference evidence="2" key="1">
    <citation type="submission" date="2016-10" db="EMBL/GenBank/DDBJ databases">
        <authorList>
            <person name="Benchimol M."/>
            <person name="Almeida L.G."/>
            <person name="Vasconcelos A.T."/>
            <person name="Perreira-Neves A."/>
            <person name="Rosa I.A."/>
            <person name="Tasca T."/>
            <person name="Bogo M.R."/>
            <person name="de Souza W."/>
        </authorList>
    </citation>
    <scope>NUCLEOTIDE SEQUENCE [LARGE SCALE GENOMIC DNA]</scope>
    <source>
        <strain evidence="2">K</strain>
    </source>
</reference>
<dbReference type="GeneID" id="94829721"/>
<feature type="compositionally biased region" description="Polar residues" evidence="1">
    <location>
        <begin position="207"/>
        <end position="229"/>
    </location>
</feature>
<feature type="region of interest" description="Disordered" evidence="1">
    <location>
        <begin position="148"/>
        <end position="195"/>
    </location>
</feature>
<sequence length="340" mass="39575">MIDPDPNQTSTKVRNYIYTAIEQYGRPISVHEYERWIQENDSELWDAVSQKCYDYTRIILTQTSKDMIVKYHSSQPIEGIDSRSVFYGLSANQYDDNIWVELNDKNRSKKRKKKKFADRSYNAYIPQQNCNEEYDDYFVRKTRLPTRNKNISNSSQVLSRNSSPSYSPQEKIDYTSANDNKIPQDMSNNHENNNLVPNYSTKLTIETSSFEQKPSSIEDMSSQSENISSPEEKKDEGTTVAFNAFRFVSLPENTNDISTETSWNILSNELSFMDPFWHDLINALTKIRDYVQSGYSIPDIVNTITSEYLTFQNENILKHAVNIIYQQALQMTHIIKSHAM</sequence>
<dbReference type="Proteomes" id="UP000179807">
    <property type="component" value="Unassembled WGS sequence"/>
</dbReference>
<evidence type="ECO:0000256" key="1">
    <source>
        <dbReference type="SAM" id="MobiDB-lite"/>
    </source>
</evidence>
<evidence type="ECO:0000313" key="2">
    <source>
        <dbReference type="EMBL" id="OHS96828.1"/>
    </source>
</evidence>